<dbReference type="SUPFAM" id="SSF46894">
    <property type="entry name" value="C-terminal effector domain of the bipartite response regulators"/>
    <property type="match status" value="1"/>
</dbReference>
<sequence>MVTDNVWATDLIAELAPTITPSYLRLLEDRELSVRAAAEELGGAEVLEDLTALGLAFVDPREPDQVVAAHPLDALQSVLLATERKLSRQQSRVRASFQQLSDIQNQRARDGGDATDQLVRIITDPREIAGLATGLMSLAQQDFMVLDTYTFPCVPTESVAAPPIFPSQHQVRCRAVYEAEYFDHPVGQAILATGVIAGEEARVVPRLPLKLKIVDDTAALVPLTDTGVSTAMLVRSPTLIRVLRNYFELLWERATPIQVTAGRTSARQVSETAGPVISQRQVRILRLMVLGLKDEAIARRTDASLRTVRREISAIMDILMVSTRFAAGAAARRLGLIE</sequence>
<dbReference type="PANTHER" id="PTHR34293">
    <property type="entry name" value="HTH-TYPE TRANSCRIPTIONAL REGULATOR TRMBL2"/>
    <property type="match status" value="1"/>
</dbReference>
<accession>A0ABP4UKR1</accession>
<dbReference type="EMBL" id="BAAANY010000031">
    <property type="protein sequence ID" value="GAA1705610.1"/>
    <property type="molecule type" value="Genomic_DNA"/>
</dbReference>
<organism evidence="2 3">
    <name type="scientific">Fodinicola feengrottensis</name>
    <dbReference type="NCBI Taxonomy" id="435914"/>
    <lineage>
        <taxon>Bacteria</taxon>
        <taxon>Bacillati</taxon>
        <taxon>Actinomycetota</taxon>
        <taxon>Actinomycetes</taxon>
        <taxon>Mycobacteriales</taxon>
        <taxon>Fodinicola</taxon>
    </lineage>
</organism>
<keyword evidence="3" id="KW-1185">Reference proteome</keyword>
<dbReference type="InterPro" id="IPR000792">
    <property type="entry name" value="Tscrpt_reg_LuxR_C"/>
</dbReference>
<reference evidence="3" key="1">
    <citation type="journal article" date="2019" name="Int. J. Syst. Evol. Microbiol.">
        <title>The Global Catalogue of Microorganisms (GCM) 10K type strain sequencing project: providing services to taxonomists for standard genome sequencing and annotation.</title>
        <authorList>
            <consortium name="The Broad Institute Genomics Platform"/>
            <consortium name="The Broad Institute Genome Sequencing Center for Infectious Disease"/>
            <person name="Wu L."/>
            <person name="Ma J."/>
        </authorList>
    </citation>
    <scope>NUCLEOTIDE SEQUENCE [LARGE SCALE GENOMIC DNA]</scope>
    <source>
        <strain evidence="3">JCM 14718</strain>
    </source>
</reference>
<feature type="domain" description="HTH luxR-type" evidence="1">
    <location>
        <begin position="270"/>
        <end position="335"/>
    </location>
</feature>
<comment type="caution">
    <text evidence="2">The sequence shown here is derived from an EMBL/GenBank/DDBJ whole genome shotgun (WGS) entry which is preliminary data.</text>
</comment>
<proteinExistence type="predicted"/>
<dbReference type="InterPro" id="IPR036388">
    <property type="entry name" value="WH-like_DNA-bd_sf"/>
</dbReference>
<dbReference type="PROSITE" id="PS50043">
    <property type="entry name" value="HTH_LUXR_2"/>
    <property type="match status" value="1"/>
</dbReference>
<dbReference type="InterPro" id="IPR051797">
    <property type="entry name" value="TrmB-like"/>
</dbReference>
<protein>
    <recommendedName>
        <fullName evidence="1">HTH luxR-type domain-containing protein</fullName>
    </recommendedName>
</protein>
<dbReference type="SMART" id="SM00421">
    <property type="entry name" value="HTH_LUXR"/>
    <property type="match status" value="1"/>
</dbReference>
<dbReference type="RefSeq" id="WP_344313936.1">
    <property type="nucleotide sequence ID" value="NZ_BAAANY010000031.1"/>
</dbReference>
<dbReference type="Gene3D" id="1.10.10.10">
    <property type="entry name" value="Winged helix-like DNA-binding domain superfamily/Winged helix DNA-binding domain"/>
    <property type="match status" value="1"/>
</dbReference>
<evidence type="ECO:0000313" key="3">
    <source>
        <dbReference type="Proteomes" id="UP001500618"/>
    </source>
</evidence>
<evidence type="ECO:0000313" key="2">
    <source>
        <dbReference type="EMBL" id="GAA1705610.1"/>
    </source>
</evidence>
<dbReference type="Proteomes" id="UP001500618">
    <property type="component" value="Unassembled WGS sequence"/>
</dbReference>
<dbReference type="InterPro" id="IPR016032">
    <property type="entry name" value="Sig_transdc_resp-reg_C-effctor"/>
</dbReference>
<name>A0ABP4UKR1_9ACTN</name>
<gene>
    <name evidence="2" type="ORF">GCM10009765_63630</name>
</gene>
<evidence type="ECO:0000259" key="1">
    <source>
        <dbReference type="PROSITE" id="PS50043"/>
    </source>
</evidence>
<dbReference type="PANTHER" id="PTHR34293:SF1">
    <property type="entry name" value="HTH-TYPE TRANSCRIPTIONAL REGULATOR TRMBL2"/>
    <property type="match status" value="1"/>
</dbReference>